<accession>A0A8T1VP03</accession>
<evidence type="ECO:0000313" key="2">
    <source>
        <dbReference type="EMBL" id="KAG7381094.1"/>
    </source>
</evidence>
<evidence type="ECO:0000256" key="1">
    <source>
        <dbReference type="SAM" id="MobiDB-lite"/>
    </source>
</evidence>
<name>A0A8T1VP03_9STRA</name>
<proteinExistence type="predicted"/>
<organism evidence="2 3">
    <name type="scientific">Phytophthora pseudosyringae</name>
    <dbReference type="NCBI Taxonomy" id="221518"/>
    <lineage>
        <taxon>Eukaryota</taxon>
        <taxon>Sar</taxon>
        <taxon>Stramenopiles</taxon>
        <taxon>Oomycota</taxon>
        <taxon>Peronosporomycetes</taxon>
        <taxon>Peronosporales</taxon>
        <taxon>Peronosporaceae</taxon>
        <taxon>Phytophthora</taxon>
    </lineage>
</organism>
<dbReference type="AlphaFoldDB" id="A0A8T1VP03"/>
<evidence type="ECO:0000313" key="3">
    <source>
        <dbReference type="Proteomes" id="UP000694044"/>
    </source>
</evidence>
<comment type="caution">
    <text evidence="2">The sequence shown here is derived from an EMBL/GenBank/DDBJ whole genome shotgun (WGS) entry which is preliminary data.</text>
</comment>
<feature type="compositionally biased region" description="Polar residues" evidence="1">
    <location>
        <begin position="84"/>
        <end position="94"/>
    </location>
</feature>
<keyword evidence="3" id="KW-1185">Reference proteome</keyword>
<feature type="region of interest" description="Disordered" evidence="1">
    <location>
        <begin position="76"/>
        <end position="108"/>
    </location>
</feature>
<reference evidence="2" key="1">
    <citation type="submission" date="2021-02" db="EMBL/GenBank/DDBJ databases">
        <authorList>
            <person name="Palmer J.M."/>
        </authorList>
    </citation>
    <scope>NUCLEOTIDE SEQUENCE</scope>
    <source>
        <strain evidence="2">SCRP734</strain>
    </source>
</reference>
<dbReference type="OrthoDB" id="78712at2759"/>
<sequence>MVTEFDELAKEQSILVAKSTESTQLYLSFKRQCGVLEARSVELTSGLGTPPDQLQKKDAVCKKLYQANEALLKRLQTPALEASTGPTESNSSSPRMKRSPALAKAHES</sequence>
<gene>
    <name evidence="2" type="ORF">PHYPSEUDO_006470</name>
</gene>
<protein>
    <submittedName>
        <fullName evidence="2">Uncharacterized protein</fullName>
    </submittedName>
</protein>
<dbReference type="EMBL" id="JAGDFM010000262">
    <property type="protein sequence ID" value="KAG7381094.1"/>
    <property type="molecule type" value="Genomic_DNA"/>
</dbReference>
<dbReference type="Proteomes" id="UP000694044">
    <property type="component" value="Unassembled WGS sequence"/>
</dbReference>